<feature type="signal peptide" evidence="2">
    <location>
        <begin position="1"/>
        <end position="21"/>
    </location>
</feature>
<evidence type="ECO:0000313" key="3">
    <source>
        <dbReference type="EMBL" id="WXB06902.1"/>
    </source>
</evidence>
<proteinExistence type="predicted"/>
<accession>A0ABZ2L819</accession>
<keyword evidence="1" id="KW-0812">Transmembrane</keyword>
<feature type="chain" id="PRO_5046685215" evidence="2">
    <location>
        <begin position="22"/>
        <end position="684"/>
    </location>
</feature>
<evidence type="ECO:0000256" key="1">
    <source>
        <dbReference type="SAM" id="Phobius"/>
    </source>
</evidence>
<keyword evidence="1" id="KW-1133">Transmembrane helix</keyword>
<protein>
    <submittedName>
        <fullName evidence="3">Uncharacterized protein</fullName>
    </submittedName>
</protein>
<keyword evidence="1" id="KW-0472">Membrane</keyword>
<dbReference type="EMBL" id="CP089983">
    <property type="protein sequence ID" value="WXB06902.1"/>
    <property type="molecule type" value="Genomic_DNA"/>
</dbReference>
<feature type="transmembrane region" description="Helical" evidence="1">
    <location>
        <begin position="490"/>
        <end position="516"/>
    </location>
</feature>
<keyword evidence="4" id="KW-1185">Reference proteome</keyword>
<organism evidence="3 4">
    <name type="scientific">Pendulispora rubella</name>
    <dbReference type="NCBI Taxonomy" id="2741070"/>
    <lineage>
        <taxon>Bacteria</taxon>
        <taxon>Pseudomonadati</taxon>
        <taxon>Myxococcota</taxon>
        <taxon>Myxococcia</taxon>
        <taxon>Myxococcales</taxon>
        <taxon>Sorangiineae</taxon>
        <taxon>Pendulisporaceae</taxon>
        <taxon>Pendulispora</taxon>
    </lineage>
</organism>
<dbReference type="RefSeq" id="WP_394836560.1">
    <property type="nucleotide sequence ID" value="NZ_CP089929.1"/>
</dbReference>
<gene>
    <name evidence="3" type="ORF">LVJ94_06590</name>
</gene>
<reference evidence="3" key="1">
    <citation type="submission" date="2021-12" db="EMBL/GenBank/DDBJ databases">
        <title>Discovery of the Pendulisporaceae a myxobacterial family with distinct sporulation behavior and unique specialized metabolism.</title>
        <authorList>
            <person name="Garcia R."/>
            <person name="Popoff A."/>
            <person name="Bader C.D."/>
            <person name="Loehr J."/>
            <person name="Walesch S."/>
            <person name="Walt C."/>
            <person name="Boldt J."/>
            <person name="Bunk B."/>
            <person name="Haeckl F.J.F.P.J."/>
            <person name="Gunesch A.P."/>
            <person name="Birkelbach J."/>
            <person name="Nuebel U."/>
            <person name="Pietschmann T."/>
            <person name="Bach T."/>
            <person name="Mueller R."/>
        </authorList>
    </citation>
    <scope>NUCLEOTIDE SEQUENCE</scope>
    <source>
        <strain evidence="3">MSr11367</strain>
    </source>
</reference>
<feature type="transmembrane region" description="Helical" evidence="1">
    <location>
        <begin position="619"/>
        <end position="637"/>
    </location>
</feature>
<dbReference type="Proteomes" id="UP001374803">
    <property type="component" value="Chromosome"/>
</dbReference>
<feature type="transmembrane region" description="Helical" evidence="1">
    <location>
        <begin position="528"/>
        <end position="549"/>
    </location>
</feature>
<evidence type="ECO:0000313" key="4">
    <source>
        <dbReference type="Proteomes" id="UP001374803"/>
    </source>
</evidence>
<keyword evidence="2" id="KW-0732">Signal</keyword>
<sequence length="684" mass="73608">MRMRALLVSLCAFVSSVDAQAEPTLSGSIEEIRAWVDEHREATECSQHGSILEQLTISSDNEKRVAHFALTGRVLAGTPQNIPLFAEPSTVRIRDAKLNGAPATIGFENDQWFLLTAEKRFTLTGTLVFDEFGKLTVVGPINAVDVEAKHGWVGTATEEEQTHFNAAQSLELYFATLGSKVVGKAVEVRPEFVVRRIFRVGESTQFEYQIQIFDAQGVGVQTFPLGMGEEVTGVSGANAWEPTGGGIKLRIVDTRARVTIRGNIAKLGPIVADPRSTNGESLLLESDPEYEVKLAGGSPGRSRRELQIFPGEEISVSVSKRPPGEDWVGAAVWRHDRQAALLASGSLLVNDAITYDNGAFDELPLRVPGRLSYAATDGFSQAWGSQGPMDVAVSQGRHTLQLQSRQDGPLRWFAGRLDVPGPTLPLAASTGSLSVGLPAQVHPIVSVGGDQPHWFVGHVRDAVALALSIVLAWLAFARRRSRVACAFSALGLWCSAPAVFAVVGTFAVGAAVLCTACKRMGPGWARRLIVGMGVLALAAPALYLGRLAAPDVRVEDATLEPSFEEFIALPAPTAPSLSEPGPFSAQLAMPDALRTVRISRSMVTSGRPFSPSVYYVTDSFLWLAFGGWLVAVLSLAWTHRADLARLRGRLRTAFVPPEFPAMPLPREPYRSPASCVPPAGLEHE</sequence>
<evidence type="ECO:0000256" key="2">
    <source>
        <dbReference type="SAM" id="SignalP"/>
    </source>
</evidence>
<name>A0ABZ2L819_9BACT</name>